<evidence type="ECO:0000259" key="1">
    <source>
        <dbReference type="Pfam" id="PF12697"/>
    </source>
</evidence>
<dbReference type="KEGG" id="msf:IT882_04085"/>
<feature type="domain" description="AB hydrolase-1" evidence="1">
    <location>
        <begin position="54"/>
        <end position="303"/>
    </location>
</feature>
<dbReference type="InterPro" id="IPR000073">
    <property type="entry name" value="AB_hydrolase_1"/>
</dbReference>
<dbReference type="PANTHER" id="PTHR43798">
    <property type="entry name" value="MONOACYLGLYCEROL LIPASE"/>
    <property type="match status" value="1"/>
</dbReference>
<organism evidence="2 3">
    <name type="scientific">Microbacterium schleiferi</name>
    <dbReference type="NCBI Taxonomy" id="69362"/>
    <lineage>
        <taxon>Bacteria</taxon>
        <taxon>Bacillati</taxon>
        <taxon>Actinomycetota</taxon>
        <taxon>Actinomycetes</taxon>
        <taxon>Micrococcales</taxon>
        <taxon>Microbacteriaceae</taxon>
        <taxon>Microbacterium</taxon>
    </lineage>
</organism>
<dbReference type="Proteomes" id="UP000594480">
    <property type="component" value="Chromosome"/>
</dbReference>
<proteinExistence type="predicted"/>
<sequence length="315" mass="33037">MTTSDDEFRFLATDARDVGVTGDLPRVERMSLTLEDGRSLSALRFGDAPPAVTFVHGAGLNAHTWDSTILALGLPALAIDLPGHGDSSWRTDAAYTATNLAPDVATGIRAWASGPQLVVGHSLGGLTGAALAASAPELVAQLIMVDITPGIDPNAGAAQIRAFFAGPTDWASRDEMVDRAMAFGLGGGTREKTERGVYLNSRVREDGRVEWKHHFAHLAAALAAAPEVAAQVDAQQDALSEILSTTGWNDVAAVAAPLTLIRGEHGFVTAEDAAEFMGRRPDAVLVALPTGHNVHEEAPRSLAGTIAELGDTRQR</sequence>
<keyword evidence="2" id="KW-0378">Hydrolase</keyword>
<evidence type="ECO:0000313" key="3">
    <source>
        <dbReference type="Proteomes" id="UP000594480"/>
    </source>
</evidence>
<protein>
    <submittedName>
        <fullName evidence="2">Alpha/beta hydrolase</fullName>
    </submittedName>
</protein>
<dbReference type="PANTHER" id="PTHR43798:SF33">
    <property type="entry name" value="HYDROLASE, PUTATIVE (AFU_ORTHOLOGUE AFUA_2G14860)-RELATED"/>
    <property type="match status" value="1"/>
</dbReference>
<dbReference type="InterPro" id="IPR029058">
    <property type="entry name" value="AB_hydrolase_fold"/>
</dbReference>
<keyword evidence="3" id="KW-1185">Reference proteome</keyword>
<dbReference type="EMBL" id="CP064760">
    <property type="protein sequence ID" value="QPE05261.1"/>
    <property type="molecule type" value="Genomic_DNA"/>
</dbReference>
<dbReference type="SUPFAM" id="SSF53474">
    <property type="entry name" value="alpha/beta-Hydrolases"/>
    <property type="match status" value="1"/>
</dbReference>
<name>A0A7S8RHB8_9MICO</name>
<dbReference type="AlphaFoldDB" id="A0A7S8RHB8"/>
<reference evidence="2 3" key="1">
    <citation type="submission" date="2020-11" db="EMBL/GenBank/DDBJ databases">
        <title>Amino acid is mineralized and recycled by bacteria in oceanic microbiome.</title>
        <authorList>
            <person name="Zheng L.Y."/>
        </authorList>
    </citation>
    <scope>NUCLEOTIDE SEQUENCE [LARGE SCALE GENOMIC DNA]</scope>
    <source>
        <strain evidence="2 3">A32-1</strain>
    </source>
</reference>
<evidence type="ECO:0000313" key="2">
    <source>
        <dbReference type="EMBL" id="QPE05261.1"/>
    </source>
</evidence>
<dbReference type="PRINTS" id="PR00111">
    <property type="entry name" value="ABHYDROLASE"/>
</dbReference>
<dbReference type="Gene3D" id="3.40.50.1820">
    <property type="entry name" value="alpha/beta hydrolase"/>
    <property type="match status" value="1"/>
</dbReference>
<accession>A0A7S8RHB8</accession>
<dbReference type="GO" id="GO:0016020">
    <property type="term" value="C:membrane"/>
    <property type="evidence" value="ECO:0007669"/>
    <property type="project" value="TreeGrafter"/>
</dbReference>
<dbReference type="Pfam" id="PF12697">
    <property type="entry name" value="Abhydrolase_6"/>
    <property type="match status" value="1"/>
</dbReference>
<dbReference type="GO" id="GO:0016787">
    <property type="term" value="F:hydrolase activity"/>
    <property type="evidence" value="ECO:0007669"/>
    <property type="project" value="UniProtKB-KW"/>
</dbReference>
<dbReference type="RefSeq" id="WP_195693278.1">
    <property type="nucleotide sequence ID" value="NZ_CP064760.1"/>
</dbReference>
<dbReference type="InterPro" id="IPR050266">
    <property type="entry name" value="AB_hydrolase_sf"/>
</dbReference>
<gene>
    <name evidence="2" type="ORF">IT882_04085</name>
</gene>